<reference evidence="3 4" key="1">
    <citation type="submission" date="2023-03" db="EMBL/GenBank/DDBJ databases">
        <title>WGS of Gossypium arboreum.</title>
        <authorList>
            <person name="Yu D."/>
        </authorList>
    </citation>
    <scope>NUCLEOTIDE SEQUENCE [LARGE SCALE GENOMIC DNA]</scope>
    <source>
        <tissue evidence="3">Leaf</tissue>
    </source>
</reference>
<feature type="domain" description="Protein kinase" evidence="2">
    <location>
        <begin position="14"/>
        <end position="161"/>
    </location>
</feature>
<dbReference type="SUPFAM" id="SSF56112">
    <property type="entry name" value="Protein kinase-like (PK-like)"/>
    <property type="match status" value="1"/>
</dbReference>
<dbReference type="Gene3D" id="1.10.510.10">
    <property type="entry name" value="Transferase(Phosphotransferase) domain 1"/>
    <property type="match status" value="1"/>
</dbReference>
<protein>
    <recommendedName>
        <fullName evidence="2">Protein kinase domain-containing protein</fullName>
    </recommendedName>
</protein>
<evidence type="ECO:0000259" key="2">
    <source>
        <dbReference type="PROSITE" id="PS50011"/>
    </source>
</evidence>
<dbReference type="InterPro" id="IPR000719">
    <property type="entry name" value="Prot_kinase_dom"/>
</dbReference>
<dbReference type="Pfam" id="PF07714">
    <property type="entry name" value="PK_Tyr_Ser-Thr"/>
    <property type="match status" value="1"/>
</dbReference>
<name>A0ABR0N5S8_GOSAR</name>
<sequence>MGGSRSYSANPNDYKLLEEVGYGASATVYRAIFLPTNEIVTMKCLDLDHYDSFLNAIFQYDIRREAQTMSLIDHSNVIREYCSFVVDHNLWARNILLDNNGIVKLADFGVSTCMFDAGDRQRSRNTFVGTLCWYGVIHVKRYHVAVRRQIEAFICFIAAMM</sequence>
<dbReference type="PROSITE" id="PS50011">
    <property type="entry name" value="PROTEIN_KINASE_DOM"/>
    <property type="match status" value="1"/>
</dbReference>
<evidence type="ECO:0000313" key="4">
    <source>
        <dbReference type="Proteomes" id="UP001358586"/>
    </source>
</evidence>
<accession>A0ABR0N5S8</accession>
<dbReference type="InterPro" id="IPR001245">
    <property type="entry name" value="Ser-Thr/Tyr_kinase_cat_dom"/>
</dbReference>
<dbReference type="InterPro" id="IPR011009">
    <property type="entry name" value="Kinase-like_dom_sf"/>
</dbReference>
<dbReference type="PANTHER" id="PTHR48014">
    <property type="entry name" value="SERINE/THREONINE-PROTEIN KINASE FRAY2"/>
    <property type="match status" value="1"/>
</dbReference>
<dbReference type="SMART" id="SM00220">
    <property type="entry name" value="S_TKc"/>
    <property type="match status" value="1"/>
</dbReference>
<gene>
    <name evidence="3" type="ORF">PVK06_040272</name>
</gene>
<keyword evidence="4" id="KW-1185">Reference proteome</keyword>
<comment type="similarity">
    <text evidence="1">Belongs to the protein kinase superfamily. STE Ser/Thr protein kinase family. STE20 subfamily.</text>
</comment>
<evidence type="ECO:0000256" key="1">
    <source>
        <dbReference type="ARBA" id="ARBA00008874"/>
    </source>
</evidence>
<proteinExistence type="inferred from homology"/>
<comment type="caution">
    <text evidence="3">The sequence shown here is derived from an EMBL/GenBank/DDBJ whole genome shotgun (WGS) entry which is preliminary data.</text>
</comment>
<dbReference type="Proteomes" id="UP001358586">
    <property type="component" value="Chromosome 11"/>
</dbReference>
<evidence type="ECO:0000313" key="3">
    <source>
        <dbReference type="EMBL" id="KAK5785668.1"/>
    </source>
</evidence>
<dbReference type="Gene3D" id="3.30.200.20">
    <property type="entry name" value="Phosphorylase Kinase, domain 1"/>
    <property type="match status" value="1"/>
</dbReference>
<organism evidence="3 4">
    <name type="scientific">Gossypium arboreum</name>
    <name type="common">Tree cotton</name>
    <name type="synonym">Gossypium nanking</name>
    <dbReference type="NCBI Taxonomy" id="29729"/>
    <lineage>
        <taxon>Eukaryota</taxon>
        <taxon>Viridiplantae</taxon>
        <taxon>Streptophyta</taxon>
        <taxon>Embryophyta</taxon>
        <taxon>Tracheophyta</taxon>
        <taxon>Spermatophyta</taxon>
        <taxon>Magnoliopsida</taxon>
        <taxon>eudicotyledons</taxon>
        <taxon>Gunneridae</taxon>
        <taxon>Pentapetalae</taxon>
        <taxon>rosids</taxon>
        <taxon>malvids</taxon>
        <taxon>Malvales</taxon>
        <taxon>Malvaceae</taxon>
        <taxon>Malvoideae</taxon>
        <taxon>Gossypium</taxon>
    </lineage>
</organism>
<dbReference type="InterPro" id="IPR047173">
    <property type="entry name" value="STRAD_A/B-like"/>
</dbReference>
<dbReference type="PANTHER" id="PTHR48014:SF21">
    <property type="entry name" value="SERINE_THREONINE-PROTEIN KINASE FRAY2"/>
    <property type="match status" value="1"/>
</dbReference>
<dbReference type="EMBL" id="JARKNE010000011">
    <property type="protein sequence ID" value="KAK5785668.1"/>
    <property type="molecule type" value="Genomic_DNA"/>
</dbReference>